<keyword evidence="2" id="KW-0288">FMN</keyword>
<evidence type="ECO:0000313" key="5">
    <source>
        <dbReference type="Proteomes" id="UP000253628"/>
    </source>
</evidence>
<dbReference type="RefSeq" id="WP_113932960.1">
    <property type="nucleotide sequence ID" value="NZ_JACCEU010000005.1"/>
</dbReference>
<sequence>MIVTALTEMFGLDHPIVLGPMGGVAGGRLAAAVSNAGGLGMVGGGYGDPAWLKTELALAQAQASRPWGAGLITWAIGDGILELVLQFQPHAVMLSFGDPAPYAARIKAAGCKLICQVQDVAGAVQAREAGADLIVAQGTEGGGHGGARATLPLVPAVVDAVGSVPVVAAGGIADGRGIAAALMLGAQGALLGTRFYATSEALGHDQAKQRIVGAQGNQTQRTRVFDIVRGYDWPNGYTGRALHNEFMARWSGREESLAQAADVETPAFWAAAGDGDYDTAMVWAGEVVDLIHEVEDAGSLVKRMGAQAEAQLAIGSGLLRKP</sequence>
<evidence type="ECO:0000256" key="1">
    <source>
        <dbReference type="ARBA" id="ARBA00022630"/>
    </source>
</evidence>
<evidence type="ECO:0000256" key="3">
    <source>
        <dbReference type="ARBA" id="ARBA00023002"/>
    </source>
</evidence>
<organism evidence="4 5">
    <name type="scientific">Eoetvoesiella caeni</name>
    <dbReference type="NCBI Taxonomy" id="645616"/>
    <lineage>
        <taxon>Bacteria</taxon>
        <taxon>Pseudomonadati</taxon>
        <taxon>Pseudomonadota</taxon>
        <taxon>Betaproteobacteria</taxon>
        <taxon>Burkholderiales</taxon>
        <taxon>Alcaligenaceae</taxon>
        <taxon>Eoetvoesiella</taxon>
    </lineage>
</organism>
<dbReference type="SUPFAM" id="SSF51412">
    <property type="entry name" value="Inosine monophosphate dehydrogenase (IMPDH)"/>
    <property type="match status" value="1"/>
</dbReference>
<keyword evidence="3" id="KW-0560">Oxidoreductase</keyword>
<dbReference type="PANTHER" id="PTHR32332">
    <property type="entry name" value="2-NITROPROPANE DIOXYGENASE"/>
    <property type="match status" value="1"/>
</dbReference>
<name>A0A366HF30_9BURK</name>
<accession>A0A366HF30</accession>
<keyword evidence="4" id="KW-0503">Monooxygenase</keyword>
<dbReference type="InterPro" id="IPR013785">
    <property type="entry name" value="Aldolase_TIM"/>
</dbReference>
<dbReference type="InterPro" id="IPR004136">
    <property type="entry name" value="NMO"/>
</dbReference>
<dbReference type="Proteomes" id="UP000253628">
    <property type="component" value="Unassembled WGS sequence"/>
</dbReference>
<dbReference type="EMBL" id="QNRQ01000004">
    <property type="protein sequence ID" value="RBP39985.1"/>
    <property type="molecule type" value="Genomic_DNA"/>
</dbReference>
<reference evidence="4 5" key="1">
    <citation type="submission" date="2018-06" db="EMBL/GenBank/DDBJ databases">
        <title>Genomic Encyclopedia of Type Strains, Phase IV (KMG-IV): sequencing the most valuable type-strain genomes for metagenomic binning, comparative biology and taxonomic classification.</title>
        <authorList>
            <person name="Goeker M."/>
        </authorList>
    </citation>
    <scope>NUCLEOTIDE SEQUENCE [LARGE SCALE GENOMIC DNA]</scope>
    <source>
        <strain evidence="4 5">DSM 25520</strain>
    </source>
</reference>
<dbReference type="AlphaFoldDB" id="A0A366HF30"/>
<keyword evidence="5" id="KW-1185">Reference proteome</keyword>
<gene>
    <name evidence="4" type="ORF">DFR37_10480</name>
</gene>
<dbReference type="PANTHER" id="PTHR32332:SF31">
    <property type="entry name" value="2-NITROPROPANE DIOXYGENASE FAMILY, PUTATIVE (AFU_ORTHOLOGUE AFUA_2G09850)-RELATED"/>
    <property type="match status" value="1"/>
</dbReference>
<keyword evidence="1" id="KW-0285">Flavoprotein</keyword>
<dbReference type="OrthoDB" id="9778912at2"/>
<dbReference type="Pfam" id="PF03060">
    <property type="entry name" value="NMO"/>
    <property type="match status" value="2"/>
</dbReference>
<comment type="caution">
    <text evidence="4">The sequence shown here is derived from an EMBL/GenBank/DDBJ whole genome shotgun (WGS) entry which is preliminary data.</text>
</comment>
<evidence type="ECO:0000313" key="4">
    <source>
        <dbReference type="EMBL" id="RBP39985.1"/>
    </source>
</evidence>
<proteinExistence type="predicted"/>
<dbReference type="Gene3D" id="3.20.20.70">
    <property type="entry name" value="Aldolase class I"/>
    <property type="match status" value="1"/>
</dbReference>
<evidence type="ECO:0000256" key="2">
    <source>
        <dbReference type="ARBA" id="ARBA00022643"/>
    </source>
</evidence>
<dbReference type="CDD" id="cd04730">
    <property type="entry name" value="NPD_like"/>
    <property type="match status" value="1"/>
</dbReference>
<dbReference type="GO" id="GO:0018580">
    <property type="term" value="F:nitronate monooxygenase activity"/>
    <property type="evidence" value="ECO:0007669"/>
    <property type="project" value="InterPro"/>
</dbReference>
<protein>
    <submittedName>
        <fullName evidence="4">Nitronate monooxygenase</fullName>
    </submittedName>
</protein>